<sequence>MRYRSLDVFIGESRHKVGLLFQYGAGPDATTRLIPATDYWRDDSAPRLSLAASVDDKARREVFLAQYVFQGFFNGVGDRLPNFFQNLLPEGPLRLHLESLAGLQPNDDFGLLSVCGTDLPGAVYVEPGSIESTDIAAIVTQNQDALEMSVVPTPVPEATSLSGVQPKLSLVEKSGRYVARTKDVEGVHIIAKLPASNYPQLPEVEALSMQLASVAGVNVCDVRLVPMTQMETESPFTLGEGRNFLAVTRFDRQGKVHIHCEDFAQILDVPPSLKYTADRANYATLLNLVMTTPGLGLDSAHELLRRLVVNDMLGNYDGHLKNYGLLYLDGRTPVLSPAYDVVAYSVFVGGRGHALRFTPDSEPRARVTPGTIRALCNAVDGLLETKARAIVKETAMRAFAAWPGLIEASDLLPEQKEKLLAHFLSSPVIASLKRRVGKGAQAGAAPKEKAPDTP</sequence>
<evidence type="ECO:0000259" key="5">
    <source>
        <dbReference type="Pfam" id="PF13657"/>
    </source>
</evidence>
<dbReference type="NCBIfam" id="TIGR03071">
    <property type="entry name" value="couple_hipA"/>
    <property type="match status" value="1"/>
</dbReference>
<comment type="similarity">
    <text evidence="1">Belongs to the HipA Ser/Thr kinase family.</text>
</comment>
<keyword evidence="7" id="KW-1185">Reference proteome</keyword>
<feature type="domain" description="HipA N-terminal subdomain 1" evidence="5">
    <location>
        <begin position="15"/>
        <end position="125"/>
    </location>
</feature>
<dbReference type="AlphaFoldDB" id="A0AAW4Y3B7"/>
<evidence type="ECO:0000313" key="6">
    <source>
        <dbReference type="EMBL" id="MCD2167459.1"/>
    </source>
</evidence>
<dbReference type="GO" id="GO:0005829">
    <property type="term" value="C:cytosol"/>
    <property type="evidence" value="ECO:0007669"/>
    <property type="project" value="TreeGrafter"/>
</dbReference>
<dbReference type="InterPro" id="IPR012893">
    <property type="entry name" value="HipA-like_C"/>
</dbReference>
<evidence type="ECO:0000256" key="1">
    <source>
        <dbReference type="ARBA" id="ARBA00010164"/>
    </source>
</evidence>
<name>A0AAW4Y3B7_9BURK</name>
<keyword evidence="3" id="KW-0418">Kinase</keyword>
<evidence type="ECO:0000259" key="4">
    <source>
        <dbReference type="Pfam" id="PF07804"/>
    </source>
</evidence>
<dbReference type="Pfam" id="PF07804">
    <property type="entry name" value="HipA_C"/>
    <property type="match status" value="1"/>
</dbReference>
<organism evidence="6 7">
    <name type="scientific">Comamonas koreensis</name>
    <dbReference type="NCBI Taxonomy" id="160825"/>
    <lineage>
        <taxon>Bacteria</taxon>
        <taxon>Pseudomonadati</taxon>
        <taxon>Pseudomonadota</taxon>
        <taxon>Betaproteobacteria</taxon>
        <taxon>Burkholderiales</taxon>
        <taxon>Comamonadaceae</taxon>
        <taxon>Comamonas</taxon>
    </lineage>
</organism>
<feature type="domain" description="HipA-like C-terminal" evidence="4">
    <location>
        <begin position="159"/>
        <end position="402"/>
    </location>
</feature>
<evidence type="ECO:0000313" key="7">
    <source>
        <dbReference type="Proteomes" id="UP001199260"/>
    </source>
</evidence>
<dbReference type="GO" id="GO:0004674">
    <property type="term" value="F:protein serine/threonine kinase activity"/>
    <property type="evidence" value="ECO:0007669"/>
    <property type="project" value="TreeGrafter"/>
</dbReference>
<dbReference type="EMBL" id="JAJNCT010000028">
    <property type="protein sequence ID" value="MCD2167459.1"/>
    <property type="molecule type" value="Genomic_DNA"/>
</dbReference>
<dbReference type="Pfam" id="PF13657">
    <property type="entry name" value="Couple_hipA"/>
    <property type="match status" value="1"/>
</dbReference>
<keyword evidence="2" id="KW-0808">Transferase</keyword>
<evidence type="ECO:0000256" key="2">
    <source>
        <dbReference type="ARBA" id="ARBA00022679"/>
    </source>
</evidence>
<dbReference type="RefSeq" id="WP_230779300.1">
    <property type="nucleotide sequence ID" value="NZ_JAJNCT010000028.1"/>
</dbReference>
<accession>A0AAW4Y3B7</accession>
<dbReference type="PANTHER" id="PTHR37419">
    <property type="entry name" value="SERINE/THREONINE-PROTEIN KINASE TOXIN HIPA"/>
    <property type="match status" value="1"/>
</dbReference>
<comment type="caution">
    <text evidence="6">The sequence shown here is derived from an EMBL/GenBank/DDBJ whole genome shotgun (WGS) entry which is preliminary data.</text>
</comment>
<dbReference type="Proteomes" id="UP001199260">
    <property type="component" value="Unassembled WGS sequence"/>
</dbReference>
<evidence type="ECO:0000256" key="3">
    <source>
        <dbReference type="ARBA" id="ARBA00022777"/>
    </source>
</evidence>
<reference evidence="6 7" key="1">
    <citation type="submission" date="2021-11" db="EMBL/GenBank/DDBJ databases">
        <title>Genome sequence.</title>
        <authorList>
            <person name="Sun Q."/>
        </authorList>
    </citation>
    <scope>NUCLEOTIDE SEQUENCE [LARGE SCALE GENOMIC DNA]</scope>
    <source>
        <strain evidence="6 7">KCTC 12005</strain>
    </source>
</reference>
<dbReference type="InterPro" id="IPR052028">
    <property type="entry name" value="HipA_Ser/Thr_kinase"/>
</dbReference>
<dbReference type="PANTHER" id="PTHR37419:SF1">
    <property type="entry name" value="SERINE_THREONINE-PROTEIN KINASE TOXIN HIPA"/>
    <property type="match status" value="1"/>
</dbReference>
<gene>
    <name evidence="6" type="ORF">LPW39_20255</name>
</gene>
<protein>
    <submittedName>
        <fullName evidence="6">Type II toxin-antitoxin system HipA family toxin</fullName>
    </submittedName>
</protein>
<dbReference type="InterPro" id="IPR017508">
    <property type="entry name" value="HipA_N1"/>
</dbReference>
<proteinExistence type="inferred from homology"/>